<gene>
    <name evidence="1" type="ORF">SAMN05660209_04795</name>
</gene>
<protein>
    <submittedName>
        <fullName evidence="1">Uncharacterized protein</fullName>
    </submittedName>
</protein>
<organism evidence="1 2">
    <name type="scientific">Geodermatophilus africanus</name>
    <dbReference type="NCBI Taxonomy" id="1137993"/>
    <lineage>
        <taxon>Bacteria</taxon>
        <taxon>Bacillati</taxon>
        <taxon>Actinomycetota</taxon>
        <taxon>Actinomycetes</taxon>
        <taxon>Geodermatophilales</taxon>
        <taxon>Geodermatophilaceae</taxon>
        <taxon>Geodermatophilus</taxon>
    </lineage>
</organism>
<keyword evidence="2" id="KW-1185">Reference proteome</keyword>
<sequence>MEVSTRQPLTRRDWPQALQELAQQLDDGRIYDRDLSGLSVALDAVLEAYNRRPYVRLRAADERRAIWGPRNTSR</sequence>
<dbReference type="OrthoDB" id="5193195at2"/>
<accession>A0A1H3QLM0</accession>
<dbReference type="RefSeq" id="WP_091161873.1">
    <property type="nucleotide sequence ID" value="NZ_FNOT01000023.1"/>
</dbReference>
<proteinExistence type="predicted"/>
<name>A0A1H3QLM0_9ACTN</name>
<evidence type="ECO:0000313" key="1">
    <source>
        <dbReference type="EMBL" id="SDZ13629.1"/>
    </source>
</evidence>
<reference evidence="2" key="1">
    <citation type="submission" date="2016-10" db="EMBL/GenBank/DDBJ databases">
        <authorList>
            <person name="Varghese N."/>
            <person name="Submissions S."/>
        </authorList>
    </citation>
    <scope>NUCLEOTIDE SEQUENCE [LARGE SCALE GENOMIC DNA]</scope>
    <source>
        <strain evidence="2">DSM 45422</strain>
    </source>
</reference>
<dbReference type="EMBL" id="FNOT01000023">
    <property type="protein sequence ID" value="SDZ13629.1"/>
    <property type="molecule type" value="Genomic_DNA"/>
</dbReference>
<dbReference type="Proteomes" id="UP000198921">
    <property type="component" value="Unassembled WGS sequence"/>
</dbReference>
<evidence type="ECO:0000313" key="2">
    <source>
        <dbReference type="Proteomes" id="UP000198921"/>
    </source>
</evidence>
<dbReference type="AlphaFoldDB" id="A0A1H3QLM0"/>